<keyword evidence="6 7" id="KW-0472">Membrane</keyword>
<dbReference type="AlphaFoldDB" id="A0A7W4Z313"/>
<dbReference type="Pfam" id="PF00528">
    <property type="entry name" value="BPD_transp_1"/>
    <property type="match status" value="1"/>
</dbReference>
<name>A0A7W4Z313_9ACTN</name>
<feature type="transmembrane region" description="Helical" evidence="7">
    <location>
        <begin position="247"/>
        <end position="269"/>
    </location>
</feature>
<keyword evidence="4 7" id="KW-0812">Transmembrane</keyword>
<keyword evidence="10" id="KW-1185">Reference proteome</keyword>
<dbReference type="GO" id="GO:0005886">
    <property type="term" value="C:plasma membrane"/>
    <property type="evidence" value="ECO:0007669"/>
    <property type="project" value="UniProtKB-SubCell"/>
</dbReference>
<evidence type="ECO:0000256" key="3">
    <source>
        <dbReference type="ARBA" id="ARBA00022475"/>
    </source>
</evidence>
<organism evidence="9 10">
    <name type="scientific">Nocardioides soli</name>
    <dbReference type="NCBI Taxonomy" id="1036020"/>
    <lineage>
        <taxon>Bacteria</taxon>
        <taxon>Bacillati</taxon>
        <taxon>Actinomycetota</taxon>
        <taxon>Actinomycetes</taxon>
        <taxon>Propionibacteriales</taxon>
        <taxon>Nocardioidaceae</taxon>
        <taxon>Nocardioides</taxon>
    </lineage>
</organism>
<feature type="transmembrane region" description="Helical" evidence="7">
    <location>
        <begin position="289"/>
        <end position="315"/>
    </location>
</feature>
<dbReference type="PROSITE" id="PS50928">
    <property type="entry name" value="ABC_TM1"/>
    <property type="match status" value="1"/>
</dbReference>
<dbReference type="InterPro" id="IPR035906">
    <property type="entry name" value="MetI-like_sf"/>
</dbReference>
<comment type="subcellular location">
    <subcellularLocation>
        <location evidence="1 7">Cell membrane</location>
        <topology evidence="1 7">Multi-pass membrane protein</topology>
    </subcellularLocation>
</comment>
<dbReference type="GO" id="GO:0055085">
    <property type="term" value="P:transmembrane transport"/>
    <property type="evidence" value="ECO:0007669"/>
    <property type="project" value="InterPro"/>
</dbReference>
<dbReference type="RefSeq" id="WP_183593087.1">
    <property type="nucleotide sequence ID" value="NZ_JACHWR010000002.1"/>
</dbReference>
<keyword evidence="5 7" id="KW-1133">Transmembrane helix</keyword>
<feature type="transmembrane region" description="Helical" evidence="7">
    <location>
        <begin position="112"/>
        <end position="135"/>
    </location>
</feature>
<comment type="similarity">
    <text evidence="7">Belongs to the binding-protein-dependent transport system permease family.</text>
</comment>
<gene>
    <name evidence="9" type="ORF">FHU40_003023</name>
</gene>
<feature type="transmembrane region" description="Helical" evidence="7">
    <location>
        <begin position="21"/>
        <end position="40"/>
    </location>
</feature>
<feature type="domain" description="ABC transmembrane type-1" evidence="8">
    <location>
        <begin position="106"/>
        <end position="308"/>
    </location>
</feature>
<evidence type="ECO:0000313" key="9">
    <source>
        <dbReference type="EMBL" id="MBB3043205.1"/>
    </source>
</evidence>
<dbReference type="CDD" id="cd06261">
    <property type="entry name" value="TM_PBP2"/>
    <property type="match status" value="1"/>
</dbReference>
<feature type="transmembrane region" description="Helical" evidence="7">
    <location>
        <begin position="147"/>
        <end position="169"/>
    </location>
</feature>
<dbReference type="EMBL" id="JACHWR010000002">
    <property type="protein sequence ID" value="MBB3043205.1"/>
    <property type="molecule type" value="Genomic_DNA"/>
</dbReference>
<dbReference type="SUPFAM" id="SSF161098">
    <property type="entry name" value="MetI-like"/>
    <property type="match status" value="1"/>
</dbReference>
<proteinExistence type="inferred from homology"/>
<dbReference type="InterPro" id="IPR000515">
    <property type="entry name" value="MetI-like"/>
</dbReference>
<sequence>MSHARDVFASPVTRYLLRRGLSLVVILAMLVAVAFLLVHLTPGDPARRIGGIEADAEQVEAIRARLGLTAPLHEQFLDYVRGLLTLDWGTSFVKGEPASDLLLSRFRATAQLAGTAIALTLVVSILGGLLMAALTRGGRRPRLEISFSALTGGAAALPSFLAGTFLAYLLAVRLQWLPVAGAEQGALSMVLPVLAISLAPTAILIRVVRLEALNAFDQEFVEVAESRGVSTPVICLRHVLPHTLTSALTIGGLTFGMLLGSTVVVENVFDWPGLGPTLVESVSKHDYPVIQGAILLLGASVIVVNALVDAGLVLIDRRSVVGAL</sequence>
<dbReference type="InterPro" id="IPR045621">
    <property type="entry name" value="BPD_transp_1_N"/>
</dbReference>
<dbReference type="PANTHER" id="PTHR43163">
    <property type="entry name" value="DIPEPTIDE TRANSPORT SYSTEM PERMEASE PROTEIN DPPB-RELATED"/>
    <property type="match status" value="1"/>
</dbReference>
<protein>
    <submittedName>
        <fullName evidence="9">Peptide/nickel transport system permease protein</fullName>
    </submittedName>
</protein>
<evidence type="ECO:0000313" key="10">
    <source>
        <dbReference type="Proteomes" id="UP000589626"/>
    </source>
</evidence>
<dbReference type="PANTHER" id="PTHR43163:SF6">
    <property type="entry name" value="DIPEPTIDE TRANSPORT SYSTEM PERMEASE PROTEIN DPPB-RELATED"/>
    <property type="match status" value="1"/>
</dbReference>
<keyword evidence="2 7" id="KW-0813">Transport</keyword>
<comment type="caution">
    <text evidence="9">The sequence shown here is derived from an EMBL/GenBank/DDBJ whole genome shotgun (WGS) entry which is preliminary data.</text>
</comment>
<accession>A0A7W4Z313</accession>
<dbReference type="Proteomes" id="UP000589626">
    <property type="component" value="Unassembled WGS sequence"/>
</dbReference>
<feature type="transmembrane region" description="Helical" evidence="7">
    <location>
        <begin position="189"/>
        <end position="208"/>
    </location>
</feature>
<reference evidence="9 10" key="1">
    <citation type="submission" date="2020-08" db="EMBL/GenBank/DDBJ databases">
        <title>Sequencing the genomes of 1000 actinobacteria strains.</title>
        <authorList>
            <person name="Klenk H.-P."/>
        </authorList>
    </citation>
    <scope>NUCLEOTIDE SEQUENCE [LARGE SCALE GENOMIC DNA]</scope>
    <source>
        <strain evidence="9 10">DSM 105498</strain>
    </source>
</reference>
<evidence type="ECO:0000256" key="2">
    <source>
        <dbReference type="ARBA" id="ARBA00022448"/>
    </source>
</evidence>
<evidence type="ECO:0000256" key="1">
    <source>
        <dbReference type="ARBA" id="ARBA00004651"/>
    </source>
</evidence>
<evidence type="ECO:0000256" key="4">
    <source>
        <dbReference type="ARBA" id="ARBA00022692"/>
    </source>
</evidence>
<evidence type="ECO:0000256" key="5">
    <source>
        <dbReference type="ARBA" id="ARBA00022989"/>
    </source>
</evidence>
<evidence type="ECO:0000259" key="8">
    <source>
        <dbReference type="PROSITE" id="PS50928"/>
    </source>
</evidence>
<evidence type="ECO:0000256" key="7">
    <source>
        <dbReference type="RuleBase" id="RU363032"/>
    </source>
</evidence>
<dbReference type="Gene3D" id="1.10.3720.10">
    <property type="entry name" value="MetI-like"/>
    <property type="match status" value="1"/>
</dbReference>
<keyword evidence="3" id="KW-1003">Cell membrane</keyword>
<evidence type="ECO:0000256" key="6">
    <source>
        <dbReference type="ARBA" id="ARBA00023136"/>
    </source>
</evidence>
<dbReference type="Pfam" id="PF19300">
    <property type="entry name" value="BPD_transp_1_N"/>
    <property type="match status" value="1"/>
</dbReference>